<evidence type="ECO:0000313" key="4">
    <source>
        <dbReference type="Proteomes" id="UP000770015"/>
    </source>
</evidence>
<dbReference type="OrthoDB" id="10025998at2759"/>
<proteinExistence type="predicted"/>
<dbReference type="EMBL" id="JAGSXJ010000011">
    <property type="protein sequence ID" value="KAH6687391.1"/>
    <property type="molecule type" value="Genomic_DNA"/>
</dbReference>
<dbReference type="AlphaFoldDB" id="A0A9P8VBL9"/>
<organism evidence="3 4">
    <name type="scientific">Plectosphaerella plurivora</name>
    <dbReference type="NCBI Taxonomy" id="936078"/>
    <lineage>
        <taxon>Eukaryota</taxon>
        <taxon>Fungi</taxon>
        <taxon>Dikarya</taxon>
        <taxon>Ascomycota</taxon>
        <taxon>Pezizomycotina</taxon>
        <taxon>Sordariomycetes</taxon>
        <taxon>Hypocreomycetidae</taxon>
        <taxon>Glomerellales</taxon>
        <taxon>Plectosphaerellaceae</taxon>
        <taxon>Plectosphaerella</taxon>
    </lineage>
</organism>
<evidence type="ECO:0000256" key="1">
    <source>
        <dbReference type="SAM" id="Phobius"/>
    </source>
</evidence>
<name>A0A9P8VBL9_9PEZI</name>
<keyword evidence="1" id="KW-0472">Membrane</keyword>
<evidence type="ECO:0000313" key="3">
    <source>
        <dbReference type="EMBL" id="KAH6687391.1"/>
    </source>
</evidence>
<dbReference type="InterPro" id="IPR043729">
    <property type="entry name" value="DUF5672"/>
</dbReference>
<comment type="caution">
    <text evidence="3">The sequence shown here is derived from an EMBL/GenBank/DDBJ whole genome shotgun (WGS) entry which is preliminary data.</text>
</comment>
<gene>
    <name evidence="3" type="ORF">F5X68DRAFT_261581</name>
</gene>
<evidence type="ECO:0000259" key="2">
    <source>
        <dbReference type="Pfam" id="PF18922"/>
    </source>
</evidence>
<protein>
    <recommendedName>
        <fullName evidence="2">DUF5672 domain-containing protein</fullName>
    </recommendedName>
</protein>
<keyword evidence="4" id="KW-1185">Reference proteome</keyword>
<accession>A0A9P8VBL9</accession>
<dbReference type="Pfam" id="PF18922">
    <property type="entry name" value="DUF5672"/>
    <property type="match status" value="1"/>
</dbReference>
<keyword evidence="1" id="KW-0812">Transmembrane</keyword>
<dbReference type="Proteomes" id="UP000770015">
    <property type="component" value="Unassembled WGS sequence"/>
</dbReference>
<reference evidence="3" key="1">
    <citation type="journal article" date="2021" name="Nat. Commun.">
        <title>Genetic determinants of endophytism in the Arabidopsis root mycobiome.</title>
        <authorList>
            <person name="Mesny F."/>
            <person name="Miyauchi S."/>
            <person name="Thiergart T."/>
            <person name="Pickel B."/>
            <person name="Atanasova L."/>
            <person name="Karlsson M."/>
            <person name="Huettel B."/>
            <person name="Barry K.W."/>
            <person name="Haridas S."/>
            <person name="Chen C."/>
            <person name="Bauer D."/>
            <person name="Andreopoulos W."/>
            <person name="Pangilinan J."/>
            <person name="LaButti K."/>
            <person name="Riley R."/>
            <person name="Lipzen A."/>
            <person name="Clum A."/>
            <person name="Drula E."/>
            <person name="Henrissat B."/>
            <person name="Kohler A."/>
            <person name="Grigoriev I.V."/>
            <person name="Martin F.M."/>
            <person name="Hacquard S."/>
        </authorList>
    </citation>
    <scope>NUCLEOTIDE SEQUENCE</scope>
    <source>
        <strain evidence="3">MPI-SDFR-AT-0117</strain>
    </source>
</reference>
<feature type="transmembrane region" description="Helical" evidence="1">
    <location>
        <begin position="42"/>
        <end position="61"/>
    </location>
</feature>
<keyword evidence="1" id="KW-1133">Transmembrane helix</keyword>
<feature type="domain" description="DUF5672" evidence="2">
    <location>
        <begin position="140"/>
        <end position="282"/>
    </location>
</feature>
<sequence length="410" mass="45627">METTNSQPPLTVPGEKMLESVLVKSRDLAITAWSMSTRRMRAVGAMILFFGATFYFSAPTLRELPVPQISLEYAHSPYNHSKVALLIENRSNPILAPLMLHFMSVVPPDWRFRFMGSIESVEHINQSMAIREHVTAGKLDLTYIPSNMSTAGQEMISRFLTNLWLYETVLQPAEWLLVFQTDSMVCANSPHNINDYLEYDWIGAPWNPNGRWGGNGGLSIRRVSAMIQVLREQVRVDGSEPEDVWLAERLAHRPGAKVANGTVSLTFSGEMHSGENAELKADERGYDALDPASSAGGLIPGIDDSRDGFYEPMGYHTGGSGLWLHGGIWGSPEKRKHIWDYCPEVKMTLAMDAAKYMPGSCGATWKRDLDDGTQMPEDGMPPDPDSQYPFGTEMIDGKEYPLLPPGLVAW</sequence>